<dbReference type="Proteomes" id="UP000617628">
    <property type="component" value="Unassembled WGS sequence"/>
</dbReference>
<evidence type="ECO:0000256" key="2">
    <source>
        <dbReference type="ARBA" id="ARBA00013729"/>
    </source>
</evidence>
<dbReference type="InterPro" id="IPR036953">
    <property type="entry name" value="GreA/GreB_C_sf"/>
</dbReference>
<comment type="similarity">
    <text evidence="1 8 9">Belongs to the GreA/GreB family.</text>
</comment>
<name>A0A934S1L3_9BACT</name>
<feature type="domain" description="Transcription elongation factor GreA/GreB N-terminal" evidence="11">
    <location>
        <begin position="461"/>
        <end position="530"/>
    </location>
</feature>
<dbReference type="InterPro" id="IPR036805">
    <property type="entry name" value="Tscrpt_elong_fac_GreA/B_N_sf"/>
</dbReference>
<dbReference type="GO" id="GO:0003746">
    <property type="term" value="F:translation elongation factor activity"/>
    <property type="evidence" value="ECO:0007669"/>
    <property type="project" value="UniProtKB-KW"/>
</dbReference>
<dbReference type="SUPFAM" id="SSF46557">
    <property type="entry name" value="GreA transcript cleavage protein, N-terminal domain"/>
    <property type="match status" value="1"/>
</dbReference>
<dbReference type="InterPro" id="IPR001437">
    <property type="entry name" value="Tscrpt_elong_fac_GreA/B_C"/>
</dbReference>
<evidence type="ECO:0000256" key="4">
    <source>
        <dbReference type="ARBA" id="ARBA00023125"/>
    </source>
</evidence>
<evidence type="ECO:0000256" key="3">
    <source>
        <dbReference type="ARBA" id="ARBA00023015"/>
    </source>
</evidence>
<evidence type="ECO:0000256" key="9">
    <source>
        <dbReference type="RuleBase" id="RU000556"/>
    </source>
</evidence>
<dbReference type="HAMAP" id="MF_00105">
    <property type="entry name" value="GreA_GreB"/>
    <property type="match status" value="1"/>
</dbReference>
<feature type="domain" description="Transcription elongation factor GreA/GreB C-terminal" evidence="10">
    <location>
        <begin position="537"/>
        <end position="611"/>
    </location>
</feature>
<dbReference type="AlphaFoldDB" id="A0A934S1L3"/>
<evidence type="ECO:0000256" key="7">
    <source>
        <dbReference type="ARBA" id="ARBA00030776"/>
    </source>
</evidence>
<keyword evidence="5 8" id="KW-0804">Transcription</keyword>
<dbReference type="InterPro" id="IPR006359">
    <property type="entry name" value="Tscrpt_elong_fac_GreA"/>
</dbReference>
<evidence type="ECO:0000256" key="5">
    <source>
        <dbReference type="ARBA" id="ARBA00023163"/>
    </source>
</evidence>
<keyword evidence="12" id="KW-0251">Elongation factor</keyword>
<accession>A0A934S1L3</accession>
<dbReference type="NCBIfam" id="TIGR01462">
    <property type="entry name" value="greA"/>
    <property type="match status" value="1"/>
</dbReference>
<dbReference type="GO" id="GO:0003677">
    <property type="term" value="F:DNA binding"/>
    <property type="evidence" value="ECO:0007669"/>
    <property type="project" value="UniProtKB-UniRule"/>
</dbReference>
<dbReference type="FunFam" id="1.10.287.180:FF:000001">
    <property type="entry name" value="Transcription elongation factor GreA"/>
    <property type="match status" value="1"/>
</dbReference>
<dbReference type="GO" id="GO:0070063">
    <property type="term" value="F:RNA polymerase binding"/>
    <property type="evidence" value="ECO:0007669"/>
    <property type="project" value="InterPro"/>
</dbReference>
<evidence type="ECO:0000256" key="6">
    <source>
        <dbReference type="ARBA" id="ARBA00024916"/>
    </source>
</evidence>
<dbReference type="SUPFAM" id="SSF54534">
    <property type="entry name" value="FKBP-like"/>
    <property type="match status" value="1"/>
</dbReference>
<proteinExistence type="inferred from homology"/>
<dbReference type="GO" id="GO:0032784">
    <property type="term" value="P:regulation of DNA-templated transcription elongation"/>
    <property type="evidence" value="ECO:0007669"/>
    <property type="project" value="UniProtKB-UniRule"/>
</dbReference>
<dbReference type="Gene3D" id="3.10.50.30">
    <property type="entry name" value="Transcription elongation factor, GreA/GreB, C-terminal domain"/>
    <property type="match status" value="1"/>
</dbReference>
<evidence type="ECO:0000313" key="12">
    <source>
        <dbReference type="EMBL" id="MBK1880667.1"/>
    </source>
</evidence>
<dbReference type="PANTHER" id="PTHR30437">
    <property type="entry name" value="TRANSCRIPTION ELONGATION FACTOR GREA"/>
    <property type="match status" value="1"/>
</dbReference>
<dbReference type="InterPro" id="IPR022691">
    <property type="entry name" value="Tscrpt_elong_fac_GreA/B_N"/>
</dbReference>
<reference evidence="12" key="1">
    <citation type="submission" date="2021-01" db="EMBL/GenBank/DDBJ databases">
        <title>Modified the classification status of verrucomicrobia.</title>
        <authorList>
            <person name="Feng X."/>
        </authorList>
    </citation>
    <scope>NUCLEOTIDE SEQUENCE</scope>
    <source>
        <strain evidence="12">KCTC 13126</strain>
    </source>
</reference>
<dbReference type="InterPro" id="IPR028624">
    <property type="entry name" value="Tscrpt_elong_fac_GreA/B"/>
</dbReference>
<evidence type="ECO:0000256" key="1">
    <source>
        <dbReference type="ARBA" id="ARBA00008213"/>
    </source>
</evidence>
<evidence type="ECO:0000313" key="13">
    <source>
        <dbReference type="Proteomes" id="UP000617628"/>
    </source>
</evidence>
<keyword evidence="13" id="KW-1185">Reference proteome</keyword>
<dbReference type="InterPro" id="IPR023459">
    <property type="entry name" value="Tscrpt_elong_fac_GreA/B_fam"/>
</dbReference>
<evidence type="ECO:0000259" key="10">
    <source>
        <dbReference type="Pfam" id="PF01272"/>
    </source>
</evidence>
<dbReference type="RefSeq" id="WP_200359871.1">
    <property type="nucleotide sequence ID" value="NZ_JAENIL010000115.1"/>
</dbReference>
<dbReference type="EMBL" id="JAENIL010000115">
    <property type="protein sequence ID" value="MBK1880667.1"/>
    <property type="molecule type" value="Genomic_DNA"/>
</dbReference>
<dbReference type="Gene3D" id="1.10.287.180">
    <property type="entry name" value="Transcription elongation factor, GreA/GreB, N-terminal domain"/>
    <property type="match status" value="1"/>
</dbReference>
<dbReference type="PANTHER" id="PTHR30437:SF4">
    <property type="entry name" value="TRANSCRIPTION ELONGATION FACTOR GREA"/>
    <property type="match status" value="1"/>
</dbReference>
<dbReference type="GO" id="GO:0006354">
    <property type="term" value="P:DNA-templated transcription elongation"/>
    <property type="evidence" value="ECO:0007669"/>
    <property type="project" value="TreeGrafter"/>
</dbReference>
<organism evidence="12 13">
    <name type="scientific">Pelagicoccus mobilis</name>
    <dbReference type="NCBI Taxonomy" id="415221"/>
    <lineage>
        <taxon>Bacteria</taxon>
        <taxon>Pseudomonadati</taxon>
        <taxon>Verrucomicrobiota</taxon>
        <taxon>Opitutia</taxon>
        <taxon>Puniceicoccales</taxon>
        <taxon>Pelagicoccaceae</taxon>
        <taxon>Pelagicoccus</taxon>
    </lineage>
</organism>
<dbReference type="Pfam" id="PF01272">
    <property type="entry name" value="GreA_GreB"/>
    <property type="match status" value="1"/>
</dbReference>
<evidence type="ECO:0000259" key="11">
    <source>
        <dbReference type="Pfam" id="PF03449"/>
    </source>
</evidence>
<comment type="function">
    <text evidence="6 8 9">Necessary for efficient RNA polymerase transcription elongation past template-encoded arresting sites. The arresting sites in DNA have the property of trapping a certain fraction of elongating RNA polymerases that pass through, resulting in locked ternary complexes. Cleavage of the nascent transcript by cleavage factors such as GreA or GreB allows the resumption of elongation from the new 3'terminus. GreA releases sequences of 2 to 3 nucleotides.</text>
</comment>
<comment type="caution">
    <text evidence="12">The sequence shown here is derived from an EMBL/GenBank/DDBJ whole genome shotgun (WGS) entry which is preliminary data.</text>
</comment>
<gene>
    <name evidence="8 12" type="primary">greA</name>
    <name evidence="12" type="ORF">JIN87_27545</name>
</gene>
<keyword evidence="3 8" id="KW-0805">Transcription regulation</keyword>
<keyword evidence="12" id="KW-0648">Protein biosynthesis</keyword>
<evidence type="ECO:0000256" key="8">
    <source>
        <dbReference type="HAMAP-Rule" id="MF_00105"/>
    </source>
</evidence>
<dbReference type="Pfam" id="PF03449">
    <property type="entry name" value="GreA_GreB_N"/>
    <property type="match status" value="1"/>
</dbReference>
<protein>
    <recommendedName>
        <fullName evidence="2 8">Transcription elongation factor GreA</fullName>
    </recommendedName>
    <alternativeName>
        <fullName evidence="7 8">Transcript cleavage factor GreA</fullName>
    </alternativeName>
</protein>
<sequence>MNEEAILEVISRKPELKAARAKLEAMQPGNYCIHQSWGFGQIKDYDAEGNKLIIDFEGKEGHRMDPGFCVNTMQVLLPDHLLVRKELDPAAVEALIANEPAELIVELLKQYPNTAASTAEIESVLARVIGPIKYKKWWTATKKLLAKDPRVSVPARKTGMYILRDEPVTLEEELIEDYNATQSAKRRVVIAEQLLDTVADKLEEHRDALGLILHTLATAVRESNQLTSAEKLKGAWIRNDIARLLEIDVETFEPSVVQILSDIEGLDALIDELPTNSQGRALKAIKASHPADWKEICFSLLKNSSGKFTTDSVNFLVENGFGDEIKETFVRWQTEQNLKEPVLLWIVKNRNSKKYTDLVHDMIQPRLLNSIFFAIDYEALQSSTSRRIPLADILSDDKELIPDLLATADAETARDLANNLLLNQGFEELTKKSLLARFIKLFPGVQSLLESEDTQESQGLMVSKESYEKAVAEFDEIVTKKIPENSQAIAEARELGDLKENSEYKMAKQDQQVLMSRRNLLEADIKRAQITDFTSATNETIGIGNIVTLKDENEGKEVTYTLLGAWDGDPENFVISYQTPLGKSMLGKRLGDEVSVTVGSTENKLTITDITRYVDSL</sequence>
<keyword evidence="4 8" id="KW-0238">DNA-binding</keyword>